<comment type="caution">
    <text evidence="2">The sequence shown here is derived from an EMBL/GenBank/DDBJ whole genome shotgun (WGS) entry which is preliminary data.</text>
</comment>
<protein>
    <submittedName>
        <fullName evidence="2">Uncharacterized protein</fullName>
    </submittedName>
</protein>
<evidence type="ECO:0000313" key="2">
    <source>
        <dbReference type="EMBL" id="ORZ13590.1"/>
    </source>
</evidence>
<evidence type="ECO:0000256" key="1">
    <source>
        <dbReference type="SAM" id="MobiDB-lite"/>
    </source>
</evidence>
<organism evidence="2 3">
    <name type="scientific">Absidia repens</name>
    <dbReference type="NCBI Taxonomy" id="90262"/>
    <lineage>
        <taxon>Eukaryota</taxon>
        <taxon>Fungi</taxon>
        <taxon>Fungi incertae sedis</taxon>
        <taxon>Mucoromycota</taxon>
        <taxon>Mucoromycotina</taxon>
        <taxon>Mucoromycetes</taxon>
        <taxon>Mucorales</taxon>
        <taxon>Cunninghamellaceae</taxon>
        <taxon>Absidia</taxon>
    </lineage>
</organism>
<dbReference type="OrthoDB" id="2276338at2759"/>
<keyword evidence="3" id="KW-1185">Reference proteome</keyword>
<proteinExistence type="predicted"/>
<reference evidence="2 3" key="1">
    <citation type="submission" date="2016-07" db="EMBL/GenBank/DDBJ databases">
        <title>Pervasive Adenine N6-methylation of Active Genes in Fungi.</title>
        <authorList>
            <consortium name="DOE Joint Genome Institute"/>
            <person name="Mondo S.J."/>
            <person name="Dannebaum R.O."/>
            <person name="Kuo R.C."/>
            <person name="Labutti K."/>
            <person name="Haridas S."/>
            <person name="Kuo A."/>
            <person name="Salamov A."/>
            <person name="Ahrendt S.R."/>
            <person name="Lipzen A."/>
            <person name="Sullivan W."/>
            <person name="Andreopoulos W.B."/>
            <person name="Clum A."/>
            <person name="Lindquist E."/>
            <person name="Daum C."/>
            <person name="Ramamoorthy G.K."/>
            <person name="Gryganskyi A."/>
            <person name="Culley D."/>
            <person name="Magnuson J.K."/>
            <person name="James T.Y."/>
            <person name="O'Malley M.A."/>
            <person name="Stajich J.E."/>
            <person name="Spatafora J.W."/>
            <person name="Visel A."/>
            <person name="Grigoriev I.V."/>
        </authorList>
    </citation>
    <scope>NUCLEOTIDE SEQUENCE [LARGE SCALE GENOMIC DNA]</scope>
    <source>
        <strain evidence="2 3">NRRL 1336</strain>
    </source>
</reference>
<sequence length="258" mass="29616">MRCFTTTNLFFFRTDTFGDKLDEASELTFYWKFAKLLHIILKDLDINMADGETISSATKLAMEHNETLYGCDATTSFGRKIHLLLKIDDPTTIELSSNEWKNKKTIRMALKQQSKNLRTNCTILNKLHVISDSKITKLMAMDFVGTTGYLYQLEFKNNVYIPSLLSSLILPTNINQMDQFKDTIKALFMLKNFLADMTSDVKRDLGKQQFKGEYNAMVRPPLSEQNNNKNTSSSPTIFFTPKNCRIKEVPLVSLDEDD</sequence>
<gene>
    <name evidence="2" type="ORF">BCR42DRAFT_66801</name>
</gene>
<dbReference type="EMBL" id="MCGE01000016">
    <property type="protein sequence ID" value="ORZ13590.1"/>
    <property type="molecule type" value="Genomic_DNA"/>
</dbReference>
<dbReference type="AlphaFoldDB" id="A0A1X2IBX6"/>
<feature type="region of interest" description="Disordered" evidence="1">
    <location>
        <begin position="217"/>
        <end position="236"/>
    </location>
</feature>
<accession>A0A1X2IBX6</accession>
<feature type="compositionally biased region" description="Polar residues" evidence="1">
    <location>
        <begin position="223"/>
        <end position="236"/>
    </location>
</feature>
<name>A0A1X2IBX6_9FUNG</name>
<evidence type="ECO:0000313" key="3">
    <source>
        <dbReference type="Proteomes" id="UP000193560"/>
    </source>
</evidence>
<dbReference type="Proteomes" id="UP000193560">
    <property type="component" value="Unassembled WGS sequence"/>
</dbReference>